<protein>
    <submittedName>
        <fullName evidence="1">Uncharacterized protein</fullName>
    </submittedName>
</protein>
<dbReference type="RefSeq" id="WP_085515786.1">
    <property type="nucleotide sequence ID" value="NZ_FXAW01000001.1"/>
</dbReference>
<organism evidence="1 2">
    <name type="scientific">Marivirga sericea</name>
    <dbReference type="NCBI Taxonomy" id="1028"/>
    <lineage>
        <taxon>Bacteria</taxon>
        <taxon>Pseudomonadati</taxon>
        <taxon>Bacteroidota</taxon>
        <taxon>Cytophagia</taxon>
        <taxon>Cytophagales</taxon>
        <taxon>Marivirgaceae</taxon>
        <taxon>Marivirga</taxon>
    </lineage>
</organism>
<gene>
    <name evidence="1" type="ORF">SAMN05661096_00809</name>
</gene>
<dbReference type="OrthoDB" id="9838563at2"/>
<dbReference type="EMBL" id="FXAW01000001">
    <property type="protein sequence ID" value="SMG15799.1"/>
    <property type="molecule type" value="Genomic_DNA"/>
</dbReference>
<sequence length="148" mass="16932">MKYIFSLVGMLILCLSCSEIEMTPNQDLCTPIVCGEIQNNDVNLALFNDSGIDFDTLYYDIGGQSDSIGFFPLNQYTCWINLDTLNTEYFLALGVSDSQVFRSDTLWMQQNSEMFTTGVFVLEIYRMESSDKLDLDFVEDYSGECRDF</sequence>
<keyword evidence="2" id="KW-1185">Reference proteome</keyword>
<dbReference type="Proteomes" id="UP000193804">
    <property type="component" value="Unassembled WGS sequence"/>
</dbReference>
<accession>A0A1X7ILD8</accession>
<dbReference type="STRING" id="1028.SAMN05661096_00809"/>
<proteinExistence type="predicted"/>
<evidence type="ECO:0000313" key="1">
    <source>
        <dbReference type="EMBL" id="SMG15799.1"/>
    </source>
</evidence>
<name>A0A1X7ILD8_9BACT</name>
<evidence type="ECO:0000313" key="2">
    <source>
        <dbReference type="Proteomes" id="UP000193804"/>
    </source>
</evidence>
<reference evidence="2" key="1">
    <citation type="submission" date="2017-04" db="EMBL/GenBank/DDBJ databases">
        <authorList>
            <person name="Varghese N."/>
            <person name="Submissions S."/>
        </authorList>
    </citation>
    <scope>NUCLEOTIDE SEQUENCE [LARGE SCALE GENOMIC DNA]</scope>
    <source>
        <strain evidence="2">DSM 4125</strain>
    </source>
</reference>
<dbReference type="AlphaFoldDB" id="A0A1X7ILD8"/>